<evidence type="ECO:0000259" key="1">
    <source>
        <dbReference type="Pfam" id="PF00334"/>
    </source>
</evidence>
<dbReference type="InterPro" id="IPR036850">
    <property type="entry name" value="NDK-like_dom_sf"/>
</dbReference>
<dbReference type="Gene3D" id="3.30.70.141">
    <property type="entry name" value="Nucleoside diphosphate kinase-like domain"/>
    <property type="match status" value="1"/>
</dbReference>
<dbReference type="Proteomes" id="UP001500967">
    <property type="component" value="Unassembled WGS sequence"/>
</dbReference>
<name>A0ABN0UU93_9ACTN</name>
<sequence>MAAPHRSVFLPENVFPPERVPSLLTRSAVKQQLYSVDTYFRDSWEDLAGVCNSRAAEIAGRHAFLLLKPDAVVRRQLSAALKWLSAQRWEVVHARRFRVNRWAVRALWQYQWNTATRDRREMADRYMSATDSLVLVLRVTDESTEWACTELTRAKGGSDPLRCRPGQLRHALGTLNQQLNLVHSADEPADLIREIGICCPAEERSALYTALADGADAWGEAFALAHELEAGQELRDLSLSGTVEQVLARAGRSTELHDCLTRLSAGDEVSWPAVSRAAERSGVDLGDWERIVLGTYLLVPTLAGVTPLLPDGSAHPPELP</sequence>
<dbReference type="InterPro" id="IPR034907">
    <property type="entry name" value="NDK-like_dom"/>
</dbReference>
<proteinExistence type="predicted"/>
<evidence type="ECO:0000313" key="2">
    <source>
        <dbReference type="EMBL" id="GAA0261664.1"/>
    </source>
</evidence>
<evidence type="ECO:0000313" key="3">
    <source>
        <dbReference type="Proteomes" id="UP001500967"/>
    </source>
</evidence>
<reference evidence="2 3" key="1">
    <citation type="journal article" date="2019" name="Int. J. Syst. Evol. Microbiol.">
        <title>The Global Catalogue of Microorganisms (GCM) 10K type strain sequencing project: providing services to taxonomists for standard genome sequencing and annotation.</title>
        <authorList>
            <consortium name="The Broad Institute Genomics Platform"/>
            <consortium name="The Broad Institute Genome Sequencing Center for Infectious Disease"/>
            <person name="Wu L."/>
            <person name="Ma J."/>
        </authorList>
    </citation>
    <scope>NUCLEOTIDE SEQUENCE [LARGE SCALE GENOMIC DNA]</scope>
    <source>
        <strain evidence="2 3">JCM 10425</strain>
    </source>
</reference>
<organism evidence="2 3">
    <name type="scientific">Cryptosporangium japonicum</name>
    <dbReference type="NCBI Taxonomy" id="80872"/>
    <lineage>
        <taxon>Bacteria</taxon>
        <taxon>Bacillati</taxon>
        <taxon>Actinomycetota</taxon>
        <taxon>Actinomycetes</taxon>
        <taxon>Cryptosporangiales</taxon>
        <taxon>Cryptosporangiaceae</taxon>
        <taxon>Cryptosporangium</taxon>
    </lineage>
</organism>
<feature type="domain" description="Nucleoside diphosphate kinase-like" evidence="1">
    <location>
        <begin position="62"/>
        <end position="202"/>
    </location>
</feature>
<protein>
    <recommendedName>
        <fullName evidence="1">Nucleoside diphosphate kinase-like domain-containing protein</fullName>
    </recommendedName>
</protein>
<dbReference type="InterPro" id="IPR001564">
    <property type="entry name" value="Nucleoside_diP_kinase"/>
</dbReference>
<comment type="caution">
    <text evidence="2">The sequence shown here is derived from an EMBL/GenBank/DDBJ whole genome shotgun (WGS) entry which is preliminary data.</text>
</comment>
<dbReference type="Pfam" id="PF00334">
    <property type="entry name" value="NDK"/>
    <property type="match status" value="1"/>
</dbReference>
<dbReference type="PRINTS" id="PR01243">
    <property type="entry name" value="NUCDPKINASE"/>
</dbReference>
<keyword evidence="3" id="KW-1185">Reference proteome</keyword>
<dbReference type="SUPFAM" id="SSF54919">
    <property type="entry name" value="Nucleoside diphosphate kinase, NDK"/>
    <property type="match status" value="1"/>
</dbReference>
<accession>A0ABN0UU93</accession>
<gene>
    <name evidence="2" type="ORF">GCM10009539_54140</name>
</gene>
<dbReference type="EMBL" id="BAAAGX010000020">
    <property type="protein sequence ID" value="GAA0261664.1"/>
    <property type="molecule type" value="Genomic_DNA"/>
</dbReference>